<protein>
    <submittedName>
        <fullName evidence="1">Uncharacterized protein</fullName>
    </submittedName>
</protein>
<comment type="caution">
    <text evidence="1">The sequence shown here is derived from an EMBL/GenBank/DDBJ whole genome shotgun (WGS) entry which is preliminary data.</text>
</comment>
<dbReference type="RefSeq" id="WP_201372925.1">
    <property type="nucleotide sequence ID" value="NZ_BNJG01000002.1"/>
</dbReference>
<reference evidence="1 2" key="1">
    <citation type="journal article" date="2021" name="Int. J. Syst. Evol. Microbiol.">
        <title>Reticulibacter mediterranei gen. nov., sp. nov., within the new family Reticulibacteraceae fam. nov., and Ktedonospora formicarum gen. nov., sp. nov., Ktedonobacter robiniae sp. nov., Dictyobacter formicarum sp. nov. and Dictyobacter arantiisoli sp. nov., belonging to the class Ktedonobacteria.</title>
        <authorList>
            <person name="Yabe S."/>
            <person name="Zheng Y."/>
            <person name="Wang C.M."/>
            <person name="Sakai Y."/>
            <person name="Abe K."/>
            <person name="Yokota A."/>
            <person name="Donadio S."/>
            <person name="Cavaletti L."/>
            <person name="Monciardini P."/>
        </authorList>
    </citation>
    <scope>NUCLEOTIDE SEQUENCE [LARGE SCALE GENOMIC DNA]</scope>
    <source>
        <strain evidence="1 2">SOSP1-30</strain>
    </source>
</reference>
<dbReference type="EMBL" id="BNJG01000002">
    <property type="protein sequence ID" value="GHO56435.1"/>
    <property type="molecule type" value="Genomic_DNA"/>
</dbReference>
<evidence type="ECO:0000313" key="1">
    <source>
        <dbReference type="EMBL" id="GHO56435.1"/>
    </source>
</evidence>
<sequence length="169" mass="18652">MRRDLPRPLEFVEKMILECRPTVWVALSIGGCGILTRAIVGKHDEDFTEARRTGMTFAHRVIEAIGFASSPHRVSTPQILVDTADAVINDPKHVCLVGTTWQCLPEGVEICSVGTNSVLVFEGDIFREVIIPHSATEFLRSQGHQVDDLRYGMIGTHALGAQRAVVLMM</sequence>
<dbReference type="PROSITE" id="PS51257">
    <property type="entry name" value="PROKAR_LIPOPROTEIN"/>
    <property type="match status" value="1"/>
</dbReference>
<gene>
    <name evidence="1" type="ORF">KSB_49100</name>
</gene>
<accession>A0ABQ3UVJ3</accession>
<organism evidence="1 2">
    <name type="scientific">Ktedonobacter robiniae</name>
    <dbReference type="NCBI Taxonomy" id="2778365"/>
    <lineage>
        <taxon>Bacteria</taxon>
        <taxon>Bacillati</taxon>
        <taxon>Chloroflexota</taxon>
        <taxon>Ktedonobacteria</taxon>
        <taxon>Ktedonobacterales</taxon>
        <taxon>Ktedonobacteraceae</taxon>
        <taxon>Ktedonobacter</taxon>
    </lineage>
</organism>
<keyword evidence="2" id="KW-1185">Reference proteome</keyword>
<proteinExistence type="predicted"/>
<evidence type="ECO:0000313" key="2">
    <source>
        <dbReference type="Proteomes" id="UP000654345"/>
    </source>
</evidence>
<name>A0ABQ3UVJ3_9CHLR</name>
<dbReference type="Proteomes" id="UP000654345">
    <property type="component" value="Unassembled WGS sequence"/>
</dbReference>